<gene>
    <name evidence="1" type="ORF">MCHLO_06158</name>
</gene>
<reference evidence="1" key="1">
    <citation type="submission" date="2014-09" db="EMBL/GenBank/DDBJ databases">
        <title>Genome sequence of the luminous mushroom Mycena chlorophos for searching fungal bioluminescence genes.</title>
        <authorList>
            <person name="Tanaka Y."/>
            <person name="Kasuga D."/>
            <person name="Oba Y."/>
            <person name="Hase S."/>
            <person name="Sato K."/>
            <person name="Oba Y."/>
            <person name="Sakakibara Y."/>
        </authorList>
    </citation>
    <scope>NUCLEOTIDE SEQUENCE</scope>
</reference>
<dbReference type="Gene3D" id="3.80.10.10">
    <property type="entry name" value="Ribonuclease Inhibitor"/>
    <property type="match status" value="1"/>
</dbReference>
<sequence length="440" mass="49958">MCLQGSSRASRREKTQHMLESYLSRSAQHPLTIDATYIDLRGSLLRLLVDHSARWEDFSCEILSPAVLPGERFALPQLRKLWITADSDLFEDPPPLGPIAVFSEAPALRTVHLSEIPFEAIVLPWTQLTELTLVGYPARFCGPILTHTTSLYKLRLQDAWSNDAMPTPSATIPSVTQLEVVGDTEASLEILEFIALPGLKHLEICIPEVPHRYNQLLEFTVRSECALESLTIDDVQALHPSGWTDPTQDGLHRLLEHTSTLKKLNLMGVDWMALHRFLERMMRLQHPYRGCPEDLLPNLEELEIQMELTQIPYTKVAHILQDRMGKEQATGPSLHRFRLHIPEVFWNDREGKQILHEMILEQHDIQKRTDLSNKLQAVVYPVLGLPVEITVEIFRHYVGTVSTIGGRRQSAASPLMLAAVCRDWRTIAIAAPALWSEIRL</sequence>
<dbReference type="InterPro" id="IPR032675">
    <property type="entry name" value="LRR_dom_sf"/>
</dbReference>
<name>A0ABQ0LCL5_MYCCL</name>
<organism evidence="1 2">
    <name type="scientific">Mycena chlorophos</name>
    <name type="common">Agaric fungus</name>
    <name type="synonym">Agaricus chlorophos</name>
    <dbReference type="NCBI Taxonomy" id="658473"/>
    <lineage>
        <taxon>Eukaryota</taxon>
        <taxon>Fungi</taxon>
        <taxon>Dikarya</taxon>
        <taxon>Basidiomycota</taxon>
        <taxon>Agaricomycotina</taxon>
        <taxon>Agaricomycetes</taxon>
        <taxon>Agaricomycetidae</taxon>
        <taxon>Agaricales</taxon>
        <taxon>Marasmiineae</taxon>
        <taxon>Mycenaceae</taxon>
        <taxon>Mycena</taxon>
    </lineage>
</organism>
<dbReference type="Gene3D" id="1.20.1280.50">
    <property type="match status" value="1"/>
</dbReference>
<evidence type="ECO:0008006" key="3">
    <source>
        <dbReference type="Google" id="ProtNLM"/>
    </source>
</evidence>
<evidence type="ECO:0000313" key="2">
    <source>
        <dbReference type="Proteomes" id="UP000815677"/>
    </source>
</evidence>
<dbReference type="SUPFAM" id="SSF52047">
    <property type="entry name" value="RNI-like"/>
    <property type="match status" value="1"/>
</dbReference>
<dbReference type="EMBL" id="DF844939">
    <property type="protein sequence ID" value="GAT48781.1"/>
    <property type="molecule type" value="Genomic_DNA"/>
</dbReference>
<evidence type="ECO:0000313" key="1">
    <source>
        <dbReference type="EMBL" id="GAT48781.1"/>
    </source>
</evidence>
<accession>A0ABQ0LCL5</accession>
<feature type="non-terminal residue" evidence="1">
    <location>
        <position position="440"/>
    </location>
</feature>
<keyword evidence="2" id="KW-1185">Reference proteome</keyword>
<dbReference type="Proteomes" id="UP000815677">
    <property type="component" value="Unassembled WGS sequence"/>
</dbReference>
<protein>
    <recommendedName>
        <fullName evidence="3">F-box domain-containing protein</fullName>
    </recommendedName>
</protein>
<proteinExistence type="predicted"/>